<reference evidence="4 5" key="1">
    <citation type="submission" date="2019-10" db="EMBL/GenBank/DDBJ databases">
        <title>Description of Paenibacillus pedi sp. nov.</title>
        <authorList>
            <person name="Carlier A."/>
            <person name="Qi S."/>
        </authorList>
    </citation>
    <scope>NUCLEOTIDE SEQUENCE [LARGE SCALE GENOMIC DNA]</scope>
    <source>
        <strain evidence="4 5">LMG 31457</strain>
    </source>
</reference>
<dbReference type="SUPFAM" id="SSF54523">
    <property type="entry name" value="Pili subunits"/>
    <property type="match status" value="1"/>
</dbReference>
<dbReference type="Proteomes" id="UP000618579">
    <property type="component" value="Unassembled WGS sequence"/>
</dbReference>
<dbReference type="Gene3D" id="3.30.700.10">
    <property type="entry name" value="Glycoprotein, Type 4 Pilin"/>
    <property type="match status" value="1"/>
</dbReference>
<dbReference type="NCBIfam" id="TIGR02532">
    <property type="entry name" value="IV_pilin_GFxxxE"/>
    <property type="match status" value="1"/>
</dbReference>
<keyword evidence="3" id="KW-1133">Transmembrane helix</keyword>
<keyword evidence="3" id="KW-0472">Membrane</keyword>
<dbReference type="Pfam" id="PF07963">
    <property type="entry name" value="N_methyl"/>
    <property type="match status" value="1"/>
</dbReference>
<keyword evidence="3" id="KW-0812">Transmembrane</keyword>
<evidence type="ECO:0000256" key="1">
    <source>
        <dbReference type="ARBA" id="ARBA00004241"/>
    </source>
</evidence>
<accession>A0ABX1ZGP2</accession>
<keyword evidence="2" id="KW-0178">Competence</keyword>
<comment type="caution">
    <text evidence="4">The sequence shown here is derived from an EMBL/GenBank/DDBJ whole genome shotgun (WGS) entry which is preliminary data.</text>
</comment>
<evidence type="ECO:0000313" key="4">
    <source>
        <dbReference type="EMBL" id="NOU99035.1"/>
    </source>
</evidence>
<dbReference type="InterPro" id="IPR045584">
    <property type="entry name" value="Pilin-like"/>
</dbReference>
<name>A0ABX1ZGP2_9BACL</name>
<dbReference type="EMBL" id="WHNZ01000012">
    <property type="protein sequence ID" value="NOU99035.1"/>
    <property type="molecule type" value="Genomic_DNA"/>
</dbReference>
<sequence length="159" mass="16804">MLFKMMKHLKKEEKGFTLIELLAVIVILAVIAAIAVPYILGVINKSKDDADAALFHQIYEASRLYVTTELEGTPPATVKVLADLVAKGYLDSGIVMPSNKNPITAGKLEYDTTKTSPTYGKLTGVTLTTSAGSVTIPATDVVSGKGKAVTAATAYPSEN</sequence>
<gene>
    <name evidence="4" type="ORF">GC097_03235</name>
</gene>
<feature type="transmembrane region" description="Helical" evidence="3">
    <location>
        <begin position="21"/>
        <end position="40"/>
    </location>
</feature>
<proteinExistence type="predicted"/>
<comment type="subcellular location">
    <subcellularLocation>
        <location evidence="1">Cell surface</location>
    </subcellularLocation>
</comment>
<keyword evidence="5" id="KW-1185">Reference proteome</keyword>
<dbReference type="PROSITE" id="PS00409">
    <property type="entry name" value="PROKAR_NTER_METHYL"/>
    <property type="match status" value="1"/>
</dbReference>
<evidence type="ECO:0000256" key="3">
    <source>
        <dbReference type="SAM" id="Phobius"/>
    </source>
</evidence>
<protein>
    <submittedName>
        <fullName evidence="4">Prepilin-type N-terminal cleavage/methylation domain-containing protein</fullName>
    </submittedName>
</protein>
<organism evidence="4 5">
    <name type="scientific">Paenibacillus planticolens</name>
    <dbReference type="NCBI Taxonomy" id="2654976"/>
    <lineage>
        <taxon>Bacteria</taxon>
        <taxon>Bacillati</taxon>
        <taxon>Bacillota</taxon>
        <taxon>Bacilli</taxon>
        <taxon>Bacillales</taxon>
        <taxon>Paenibacillaceae</taxon>
        <taxon>Paenibacillus</taxon>
    </lineage>
</organism>
<dbReference type="InterPro" id="IPR012902">
    <property type="entry name" value="N_methyl_site"/>
</dbReference>
<dbReference type="RefSeq" id="WP_171681932.1">
    <property type="nucleotide sequence ID" value="NZ_WHNZ01000012.1"/>
</dbReference>
<evidence type="ECO:0000313" key="5">
    <source>
        <dbReference type="Proteomes" id="UP000618579"/>
    </source>
</evidence>
<evidence type="ECO:0000256" key="2">
    <source>
        <dbReference type="ARBA" id="ARBA00023287"/>
    </source>
</evidence>